<dbReference type="InterPro" id="IPR012312">
    <property type="entry name" value="Hemerythrin-like"/>
</dbReference>
<protein>
    <submittedName>
        <fullName evidence="2">Hemerythrin domain-containing protein</fullName>
    </submittedName>
</protein>
<dbReference type="Proteomes" id="UP000480684">
    <property type="component" value="Unassembled WGS sequence"/>
</dbReference>
<dbReference type="AlphaFoldDB" id="A0A7C9QV39"/>
<dbReference type="Pfam" id="PF01814">
    <property type="entry name" value="Hemerythrin"/>
    <property type="match status" value="1"/>
</dbReference>
<feature type="domain" description="Hemerythrin-like" evidence="1">
    <location>
        <begin position="8"/>
        <end position="142"/>
    </location>
</feature>
<dbReference type="Gene3D" id="1.20.120.520">
    <property type="entry name" value="nmb1532 protein domain like"/>
    <property type="match status" value="1"/>
</dbReference>
<reference evidence="2 3" key="1">
    <citation type="submission" date="2020-02" db="EMBL/GenBank/DDBJ databases">
        <authorList>
            <person name="Dziuba M."/>
            <person name="Kuznetsov B."/>
            <person name="Mardanov A."/>
            <person name="Ravin N."/>
            <person name="Grouzdev D."/>
        </authorList>
    </citation>
    <scope>NUCLEOTIDE SEQUENCE [LARGE SCALE GENOMIC DNA]</scope>
    <source>
        <strain evidence="2 3">SpK</strain>
    </source>
</reference>
<evidence type="ECO:0000259" key="1">
    <source>
        <dbReference type="Pfam" id="PF01814"/>
    </source>
</evidence>
<name>A0A7C9QV39_9PROT</name>
<dbReference type="EMBL" id="JAAIYP010000039">
    <property type="protein sequence ID" value="NFV81338.1"/>
    <property type="molecule type" value="Genomic_DNA"/>
</dbReference>
<evidence type="ECO:0000313" key="3">
    <source>
        <dbReference type="Proteomes" id="UP000480684"/>
    </source>
</evidence>
<evidence type="ECO:0000313" key="2">
    <source>
        <dbReference type="EMBL" id="NFV81338.1"/>
    </source>
</evidence>
<proteinExistence type="predicted"/>
<sequence>MQTQTGSLLHQDHMATIESLQNLEEFLGRQRGAPVLDETVKAFLAALGGTLRQEVEKHFGFEENHLFPEFTRRGETGIVMMLTMEHRTILPLALRVADLADAAVAAGAFGEQDWRDFKDAGVELVEREIFHIQKEEMGLLAAISALVDGDTDVRLAQVYRETVG</sequence>
<keyword evidence="3" id="KW-1185">Reference proteome</keyword>
<organism evidence="2 3">
    <name type="scientific">Magnetospirillum aberrantis SpK</name>
    <dbReference type="NCBI Taxonomy" id="908842"/>
    <lineage>
        <taxon>Bacteria</taxon>
        <taxon>Pseudomonadati</taxon>
        <taxon>Pseudomonadota</taxon>
        <taxon>Alphaproteobacteria</taxon>
        <taxon>Rhodospirillales</taxon>
        <taxon>Rhodospirillaceae</taxon>
        <taxon>Magnetospirillum</taxon>
    </lineage>
</organism>
<accession>A0A7C9QV39</accession>
<gene>
    <name evidence="2" type="ORF">G4223_14570</name>
</gene>
<comment type="caution">
    <text evidence="2">The sequence shown here is derived from an EMBL/GenBank/DDBJ whole genome shotgun (WGS) entry which is preliminary data.</text>
</comment>